<sequence>MPAQYASNPLLVVLGPTASGKTRLAVSLAGTLGAEIISADSRQVFRGMDIGTGKDLTEYNYKGQEIRYHLIDIKRAGERYNVDAFKKDFYKVYTELSEKGVLPILCGGTGMYMHSLLQHQPFTAVPVNQRLREELSGTPIPALIARLEQLPESLRAHADRSTAKRLIRAIEIGTFLSSNKLETVEPPAFSSFVVGLVDDVQIRRKKIELRLERRLKEGMIDEVEELLRAGVSPEMLIFYGLEYKIIVSYLQQKISLMEMRTQLFNGICQFAKRQMTFFRKMEKDGVNIHWYQADIDPQILKEQVLADFRKEFPT</sequence>
<keyword evidence="5 10" id="KW-0819">tRNA processing</keyword>
<dbReference type="EC" id="2.5.1.75" evidence="10"/>
<evidence type="ECO:0000256" key="8">
    <source>
        <dbReference type="ARBA" id="ARBA00022842"/>
    </source>
</evidence>
<reference evidence="14" key="2">
    <citation type="submission" date="2020-09" db="EMBL/GenBank/DDBJ databases">
        <authorList>
            <person name="Sun Q."/>
            <person name="Zhou Y."/>
        </authorList>
    </citation>
    <scope>NUCLEOTIDE SEQUENCE</scope>
    <source>
        <strain evidence="14">CGMCC 1.15343</strain>
    </source>
</reference>
<evidence type="ECO:0000256" key="6">
    <source>
        <dbReference type="ARBA" id="ARBA00022741"/>
    </source>
</evidence>
<dbReference type="HAMAP" id="MF_00185">
    <property type="entry name" value="IPP_trans"/>
    <property type="match status" value="1"/>
</dbReference>
<evidence type="ECO:0000256" key="9">
    <source>
        <dbReference type="ARBA" id="ARBA00049563"/>
    </source>
</evidence>
<dbReference type="EMBL" id="BMIL01000006">
    <property type="protein sequence ID" value="GGC67626.1"/>
    <property type="molecule type" value="Genomic_DNA"/>
</dbReference>
<dbReference type="Proteomes" id="UP000651668">
    <property type="component" value="Unassembled WGS sequence"/>
</dbReference>
<name>A0A916UCW8_9SPHI</name>
<feature type="site" description="Interaction with substrate tRNA" evidence="10">
    <location>
        <position position="132"/>
    </location>
</feature>
<dbReference type="PANTHER" id="PTHR11088">
    <property type="entry name" value="TRNA DIMETHYLALLYLTRANSFERASE"/>
    <property type="match status" value="1"/>
</dbReference>
<dbReference type="RefSeq" id="WP_188626879.1">
    <property type="nucleotide sequence ID" value="NZ_BMIL01000006.1"/>
</dbReference>
<dbReference type="InterPro" id="IPR027417">
    <property type="entry name" value="P-loop_NTPase"/>
</dbReference>
<comment type="catalytic activity">
    <reaction evidence="9 10 11">
        <text>adenosine(37) in tRNA + dimethylallyl diphosphate = N(6)-dimethylallyladenosine(37) in tRNA + diphosphate</text>
        <dbReference type="Rhea" id="RHEA:26482"/>
        <dbReference type="Rhea" id="RHEA-COMP:10162"/>
        <dbReference type="Rhea" id="RHEA-COMP:10375"/>
        <dbReference type="ChEBI" id="CHEBI:33019"/>
        <dbReference type="ChEBI" id="CHEBI:57623"/>
        <dbReference type="ChEBI" id="CHEBI:74411"/>
        <dbReference type="ChEBI" id="CHEBI:74415"/>
        <dbReference type="EC" id="2.5.1.75"/>
    </reaction>
</comment>
<comment type="similarity">
    <text evidence="3 10 13">Belongs to the IPP transferase family.</text>
</comment>
<keyword evidence="7 10" id="KW-0067">ATP-binding</keyword>
<evidence type="ECO:0000256" key="5">
    <source>
        <dbReference type="ARBA" id="ARBA00022694"/>
    </source>
</evidence>
<comment type="cofactor">
    <cofactor evidence="1 10">
        <name>Mg(2+)</name>
        <dbReference type="ChEBI" id="CHEBI:18420"/>
    </cofactor>
</comment>
<dbReference type="InterPro" id="IPR018022">
    <property type="entry name" value="IPT"/>
</dbReference>
<keyword evidence="8 10" id="KW-0460">Magnesium</keyword>
<evidence type="ECO:0000256" key="12">
    <source>
        <dbReference type="RuleBase" id="RU003784"/>
    </source>
</evidence>
<evidence type="ECO:0000256" key="13">
    <source>
        <dbReference type="RuleBase" id="RU003785"/>
    </source>
</evidence>
<dbReference type="GO" id="GO:0005524">
    <property type="term" value="F:ATP binding"/>
    <property type="evidence" value="ECO:0007669"/>
    <property type="project" value="UniProtKB-UniRule"/>
</dbReference>
<dbReference type="NCBIfam" id="TIGR00174">
    <property type="entry name" value="miaA"/>
    <property type="match status" value="1"/>
</dbReference>
<comment type="caution">
    <text evidence="14">The sequence shown here is derived from an EMBL/GenBank/DDBJ whole genome shotgun (WGS) entry which is preliminary data.</text>
</comment>
<dbReference type="GO" id="GO:0052381">
    <property type="term" value="F:tRNA dimethylallyltransferase activity"/>
    <property type="evidence" value="ECO:0007669"/>
    <property type="project" value="UniProtKB-UniRule"/>
</dbReference>
<gene>
    <name evidence="14" type="primary">miaA2</name>
    <name evidence="10" type="synonym">miaA</name>
    <name evidence="14" type="ORF">GCM10011387_21290</name>
</gene>
<dbReference type="Gene3D" id="1.10.287.890">
    <property type="entry name" value="Crystal structure of tRNA isopentenylpyrophosphate transferase (bh2366) domain"/>
    <property type="match status" value="1"/>
</dbReference>
<comment type="caution">
    <text evidence="10">Lacks conserved residue(s) required for the propagation of feature annotation.</text>
</comment>
<organism evidence="14 15">
    <name type="scientific">Pedobacter quisquiliarum</name>
    <dbReference type="NCBI Taxonomy" id="1834438"/>
    <lineage>
        <taxon>Bacteria</taxon>
        <taxon>Pseudomonadati</taxon>
        <taxon>Bacteroidota</taxon>
        <taxon>Sphingobacteriia</taxon>
        <taxon>Sphingobacteriales</taxon>
        <taxon>Sphingobacteriaceae</taxon>
        <taxon>Pedobacter</taxon>
    </lineage>
</organism>
<protein>
    <recommendedName>
        <fullName evidence="10">tRNA dimethylallyltransferase</fullName>
        <ecNumber evidence="10">2.5.1.75</ecNumber>
    </recommendedName>
    <alternativeName>
        <fullName evidence="10">Dimethylallyl diphosphate:tRNA dimethylallyltransferase</fullName>
        <shortName evidence="10">DMAPP:tRNA dimethylallyltransferase</shortName>
        <shortName evidence="10">DMATase</shortName>
    </alternativeName>
    <alternativeName>
        <fullName evidence="10">Isopentenyl-diphosphate:tRNA isopentenyltransferase</fullName>
        <shortName evidence="10">IPP transferase</shortName>
        <shortName evidence="10">IPPT</shortName>
        <shortName evidence="10">IPTase</shortName>
    </alternativeName>
</protein>
<evidence type="ECO:0000256" key="4">
    <source>
        <dbReference type="ARBA" id="ARBA00022679"/>
    </source>
</evidence>
<evidence type="ECO:0000256" key="7">
    <source>
        <dbReference type="ARBA" id="ARBA00022840"/>
    </source>
</evidence>
<keyword evidence="15" id="KW-1185">Reference proteome</keyword>
<feature type="binding site" evidence="10">
    <location>
        <begin position="15"/>
        <end position="22"/>
    </location>
    <ligand>
        <name>ATP</name>
        <dbReference type="ChEBI" id="CHEBI:30616"/>
    </ligand>
</feature>
<dbReference type="AlphaFoldDB" id="A0A916UCW8"/>
<dbReference type="GO" id="GO:0006400">
    <property type="term" value="P:tRNA modification"/>
    <property type="evidence" value="ECO:0007669"/>
    <property type="project" value="TreeGrafter"/>
</dbReference>
<dbReference type="PANTHER" id="PTHR11088:SF60">
    <property type="entry name" value="TRNA DIMETHYLALLYLTRANSFERASE"/>
    <property type="match status" value="1"/>
</dbReference>
<evidence type="ECO:0000256" key="10">
    <source>
        <dbReference type="HAMAP-Rule" id="MF_00185"/>
    </source>
</evidence>
<evidence type="ECO:0000313" key="14">
    <source>
        <dbReference type="EMBL" id="GGC67626.1"/>
    </source>
</evidence>
<evidence type="ECO:0000256" key="1">
    <source>
        <dbReference type="ARBA" id="ARBA00001946"/>
    </source>
</evidence>
<dbReference type="SUPFAM" id="SSF52540">
    <property type="entry name" value="P-loop containing nucleoside triphosphate hydrolases"/>
    <property type="match status" value="2"/>
</dbReference>
<dbReference type="Pfam" id="PF01715">
    <property type="entry name" value="IPPT"/>
    <property type="match status" value="1"/>
</dbReference>
<feature type="site" description="Interaction with substrate tRNA" evidence="10">
    <location>
        <position position="109"/>
    </location>
</feature>
<feature type="region of interest" description="Interaction with substrate tRNA" evidence="10">
    <location>
        <begin position="40"/>
        <end position="43"/>
    </location>
</feature>
<accession>A0A916UCW8</accession>
<evidence type="ECO:0000256" key="2">
    <source>
        <dbReference type="ARBA" id="ARBA00003213"/>
    </source>
</evidence>
<evidence type="ECO:0000256" key="11">
    <source>
        <dbReference type="RuleBase" id="RU003783"/>
    </source>
</evidence>
<keyword evidence="4 10" id="KW-0808">Transferase</keyword>
<dbReference type="InterPro" id="IPR039657">
    <property type="entry name" value="Dimethylallyltransferase"/>
</dbReference>
<reference evidence="14" key="1">
    <citation type="journal article" date="2014" name="Int. J. Syst. Evol. Microbiol.">
        <title>Complete genome sequence of Corynebacterium casei LMG S-19264T (=DSM 44701T), isolated from a smear-ripened cheese.</title>
        <authorList>
            <consortium name="US DOE Joint Genome Institute (JGI-PGF)"/>
            <person name="Walter F."/>
            <person name="Albersmeier A."/>
            <person name="Kalinowski J."/>
            <person name="Ruckert C."/>
        </authorList>
    </citation>
    <scope>NUCLEOTIDE SEQUENCE</scope>
    <source>
        <strain evidence="14">CGMCC 1.15343</strain>
    </source>
</reference>
<evidence type="ECO:0000313" key="15">
    <source>
        <dbReference type="Proteomes" id="UP000651668"/>
    </source>
</evidence>
<comment type="subunit">
    <text evidence="10">Monomer.</text>
</comment>
<evidence type="ECO:0000256" key="3">
    <source>
        <dbReference type="ARBA" id="ARBA00005842"/>
    </source>
</evidence>
<feature type="binding site" evidence="10">
    <location>
        <begin position="17"/>
        <end position="22"/>
    </location>
    <ligand>
        <name>substrate</name>
    </ligand>
</feature>
<dbReference type="Gene3D" id="3.40.50.300">
    <property type="entry name" value="P-loop containing nucleotide triphosphate hydrolases"/>
    <property type="match status" value="1"/>
</dbReference>
<proteinExistence type="inferred from homology"/>
<keyword evidence="6 10" id="KW-0547">Nucleotide-binding</keyword>
<comment type="function">
    <text evidence="2 10 12">Catalyzes the transfer of a dimethylallyl group onto the adenine at position 37 in tRNAs that read codons beginning with uridine, leading to the formation of N6-(dimethylallyl)adenosine (i(6)A).</text>
</comment>